<evidence type="ECO:0000256" key="2">
    <source>
        <dbReference type="ARBA" id="ARBA00008440"/>
    </source>
</evidence>
<evidence type="ECO:0000256" key="5">
    <source>
        <dbReference type="ARBA" id="ARBA00022692"/>
    </source>
</evidence>
<comment type="subcellular location">
    <subcellularLocation>
        <location evidence="1">Cell membrane</location>
        <topology evidence="1">Multi-pass membrane protein</topology>
    </subcellularLocation>
    <subcellularLocation>
        <location evidence="10">Membrane</location>
        <topology evidence="10">Multi-pass membrane protein</topology>
    </subcellularLocation>
</comment>
<feature type="transmembrane region" description="Helical" evidence="10">
    <location>
        <begin position="436"/>
        <end position="455"/>
    </location>
</feature>
<keyword evidence="4 10" id="KW-0633">Potassium transport</keyword>
<feature type="transmembrane region" description="Helical" evidence="10">
    <location>
        <begin position="310"/>
        <end position="330"/>
    </location>
</feature>
<accession>A0A9P0Z6M7</accession>
<feature type="transmembrane region" description="Helical" evidence="10">
    <location>
        <begin position="280"/>
        <end position="298"/>
    </location>
</feature>
<feature type="transmembrane region" description="Helical" evidence="10">
    <location>
        <begin position="228"/>
        <end position="252"/>
    </location>
</feature>
<dbReference type="PANTHER" id="PTHR30540:SF97">
    <property type="entry name" value="POTASSIUM TRANSPORTER"/>
    <property type="match status" value="1"/>
</dbReference>
<keyword evidence="6 10" id="KW-0630">Potassium</keyword>
<dbReference type="Pfam" id="PF22776">
    <property type="entry name" value="K_trans_C"/>
    <property type="match status" value="1"/>
</dbReference>
<evidence type="ECO:0000259" key="12">
    <source>
        <dbReference type="Pfam" id="PF02705"/>
    </source>
</evidence>
<feature type="transmembrane region" description="Helical" evidence="10">
    <location>
        <begin position="492"/>
        <end position="510"/>
    </location>
</feature>
<proteinExistence type="inferred from homology"/>
<keyword evidence="9 10" id="KW-0472">Membrane</keyword>
<dbReference type="Proteomes" id="UP001152484">
    <property type="component" value="Unassembled WGS sequence"/>
</dbReference>
<keyword evidence="5 10" id="KW-0812">Transmembrane</keyword>
<feature type="domain" description="K+ potassium transporter integral membrane" evidence="12">
    <location>
        <begin position="24"/>
        <end position="529"/>
    </location>
</feature>
<feature type="transmembrane region" description="Helical" evidence="10">
    <location>
        <begin position="63"/>
        <end position="81"/>
    </location>
</feature>
<evidence type="ECO:0000259" key="13">
    <source>
        <dbReference type="Pfam" id="PF22776"/>
    </source>
</evidence>
<keyword evidence="8 10" id="KW-0406">Ion transport</keyword>
<feature type="transmembrane region" description="Helical" evidence="10">
    <location>
        <begin position="145"/>
        <end position="168"/>
    </location>
</feature>
<feature type="region of interest" description="Disordered" evidence="11">
    <location>
        <begin position="677"/>
        <end position="697"/>
    </location>
</feature>
<evidence type="ECO:0000313" key="15">
    <source>
        <dbReference type="Proteomes" id="UP001152484"/>
    </source>
</evidence>
<evidence type="ECO:0000256" key="4">
    <source>
        <dbReference type="ARBA" id="ARBA00022538"/>
    </source>
</evidence>
<evidence type="ECO:0000256" key="8">
    <source>
        <dbReference type="ARBA" id="ARBA00023065"/>
    </source>
</evidence>
<dbReference type="GO" id="GO:0005886">
    <property type="term" value="C:plasma membrane"/>
    <property type="evidence" value="ECO:0007669"/>
    <property type="project" value="UniProtKB-SubCell"/>
</dbReference>
<dbReference type="EMBL" id="CAMAPE010000019">
    <property type="protein sequence ID" value="CAH9088352.1"/>
    <property type="molecule type" value="Genomic_DNA"/>
</dbReference>
<evidence type="ECO:0000256" key="6">
    <source>
        <dbReference type="ARBA" id="ARBA00022958"/>
    </source>
</evidence>
<evidence type="ECO:0000256" key="10">
    <source>
        <dbReference type="RuleBase" id="RU321113"/>
    </source>
</evidence>
<comment type="caution">
    <text evidence="10">Lacks conserved residue(s) required for the propagation of feature annotation.</text>
</comment>
<evidence type="ECO:0000256" key="3">
    <source>
        <dbReference type="ARBA" id="ARBA00022448"/>
    </source>
</evidence>
<organism evidence="14 15">
    <name type="scientific">Cuscuta europaea</name>
    <name type="common">European dodder</name>
    <dbReference type="NCBI Taxonomy" id="41803"/>
    <lineage>
        <taxon>Eukaryota</taxon>
        <taxon>Viridiplantae</taxon>
        <taxon>Streptophyta</taxon>
        <taxon>Embryophyta</taxon>
        <taxon>Tracheophyta</taxon>
        <taxon>Spermatophyta</taxon>
        <taxon>Magnoliopsida</taxon>
        <taxon>eudicotyledons</taxon>
        <taxon>Gunneridae</taxon>
        <taxon>Pentapetalae</taxon>
        <taxon>asterids</taxon>
        <taxon>lamiids</taxon>
        <taxon>Solanales</taxon>
        <taxon>Convolvulaceae</taxon>
        <taxon>Cuscuteae</taxon>
        <taxon>Cuscuta</taxon>
        <taxon>Cuscuta subgen. Cuscuta</taxon>
    </lineage>
</organism>
<comment type="caution">
    <text evidence="14">The sequence shown here is derived from an EMBL/GenBank/DDBJ whole genome shotgun (WGS) entry which is preliminary data.</text>
</comment>
<evidence type="ECO:0000313" key="14">
    <source>
        <dbReference type="EMBL" id="CAH9088352.1"/>
    </source>
</evidence>
<feature type="transmembrane region" description="Helical" evidence="10">
    <location>
        <begin position="404"/>
        <end position="424"/>
    </location>
</feature>
<dbReference type="InterPro" id="IPR053951">
    <property type="entry name" value="K_trans_N"/>
</dbReference>
<keyword evidence="15" id="KW-1185">Reference proteome</keyword>
<dbReference type="InterPro" id="IPR003855">
    <property type="entry name" value="K+_transporter"/>
</dbReference>
<gene>
    <name evidence="14" type="ORF">CEURO_LOCUS10451</name>
</gene>
<evidence type="ECO:0000256" key="9">
    <source>
        <dbReference type="ARBA" id="ARBA00023136"/>
    </source>
</evidence>
<keyword evidence="7 10" id="KW-1133">Transmembrane helix</keyword>
<dbReference type="PANTHER" id="PTHR30540">
    <property type="entry name" value="OSMOTIC STRESS POTASSIUM TRANSPORTER"/>
    <property type="match status" value="1"/>
</dbReference>
<dbReference type="GO" id="GO:0015079">
    <property type="term" value="F:potassium ion transmembrane transporter activity"/>
    <property type="evidence" value="ECO:0007669"/>
    <property type="project" value="UniProtKB-UniRule"/>
</dbReference>
<protein>
    <recommendedName>
        <fullName evidence="10">Potassium transporter</fullName>
    </recommendedName>
</protein>
<evidence type="ECO:0000256" key="11">
    <source>
        <dbReference type="SAM" id="MobiDB-lite"/>
    </source>
</evidence>
<dbReference type="InterPro" id="IPR053952">
    <property type="entry name" value="K_trans_C"/>
</dbReference>
<evidence type="ECO:0000256" key="7">
    <source>
        <dbReference type="ARBA" id="ARBA00022989"/>
    </source>
</evidence>
<dbReference type="NCBIfam" id="TIGR00794">
    <property type="entry name" value="kup"/>
    <property type="match status" value="1"/>
</dbReference>
<feature type="transmembrane region" description="Helical" evidence="10">
    <location>
        <begin position="204"/>
        <end position="221"/>
    </location>
</feature>
<reference evidence="14" key="1">
    <citation type="submission" date="2022-07" db="EMBL/GenBank/DDBJ databases">
        <authorList>
            <person name="Macas J."/>
            <person name="Novak P."/>
            <person name="Neumann P."/>
        </authorList>
    </citation>
    <scope>NUCLEOTIDE SEQUENCE</scope>
</reference>
<keyword evidence="3" id="KW-0813">Transport</keyword>
<comment type="similarity">
    <text evidence="2 10">Belongs to the HAK/KUP transporter (TC 2.A.72.3) family.</text>
</comment>
<name>A0A9P0Z6M7_CUSEU</name>
<sequence>MDPSLSAGSYHSYKETWRRTIILSFQSLGVVYGRLATAPLYAFGSIDPNDIKSKEDIYELFSFAFWTLTIIPLLKYVLVVLNADDEGEGGTFALYSLLCRNAKVGLLPCDKSAAETMHHVETASSRIKMRTRARWALEKHKSSHYLLLLLALVGSCLIICDGVLTPSISVLSATSTMRRSISKVLHQTISSGKAESIDKYLKKYIPVPSACAILVCLFTLQKHGTHKIGFLFAPVVIIWIIFISTMGIYNVFHYPTILCSVSPVYIFRFFRNVDITSWKILGNIVLCIAGSEAMFADLGHFSKKSVQATFALIIYPVLVICYAGQAAYISTHLGASSNVMHLSESVPHSRDLHHAFTGISLVASLVGSQATITATYSIINQCQALACFPRVKVIHTSDEIYGQVYIPDVSWILMALSLGITLGLRDMRAIANATGLTVICGMLVTSCLMSLVIALSWEKSLFFSMCFLLAFGSIEAMYLFSSLMNFSKGTWSILLLVTLFLTTMLSWHYGTVKKYEFDKENKVSLDWLTDLSPGLGVNRVPGIGFIYTDVVTGIPSFFSHFIANIPAFHELLVLVSFKPLPVPHIPQNKRYLIGRVGHKGYKIYRCIVRYGYCDPMRDTNDFEDHVISSIGEFIAREESNDVHREIIASPEGRMIMLGGPDGTNALIPVATIEETTNEVSGDIETPRSPLIDTHGSGVAPAKRRRKVRFVLPLESPKENPAVRMELQELVDAREKGAAYFLGKSHLMVRKGSNFFKRFLIMNYVFLDKNCREPTVALNIPHTALLEVGMPYLV</sequence>
<feature type="transmembrane region" description="Helical" evidence="10">
    <location>
        <begin position="461"/>
        <end position="480"/>
    </location>
</feature>
<comment type="function">
    <text evidence="10">Potassium transporter.</text>
</comment>
<dbReference type="Pfam" id="PF02705">
    <property type="entry name" value="K_trans"/>
    <property type="match status" value="1"/>
</dbReference>
<feature type="domain" description="K+ potassium transporter C-terminal" evidence="13">
    <location>
        <begin position="542"/>
        <end position="791"/>
    </location>
</feature>
<dbReference type="OrthoDB" id="755086at2759"/>
<feature type="transmembrane region" description="Helical" evidence="10">
    <location>
        <begin position="21"/>
        <end position="43"/>
    </location>
</feature>
<evidence type="ECO:0000256" key="1">
    <source>
        <dbReference type="ARBA" id="ARBA00004651"/>
    </source>
</evidence>
<dbReference type="AlphaFoldDB" id="A0A9P0Z6M7"/>